<organism evidence="1 2">
    <name type="scientific">Saccharomonospora glauca K62</name>
    <dbReference type="NCBI Taxonomy" id="928724"/>
    <lineage>
        <taxon>Bacteria</taxon>
        <taxon>Bacillati</taxon>
        <taxon>Actinomycetota</taxon>
        <taxon>Actinomycetes</taxon>
        <taxon>Pseudonocardiales</taxon>
        <taxon>Pseudonocardiaceae</taxon>
        <taxon>Saccharomonospora</taxon>
    </lineage>
</organism>
<reference evidence="1 2" key="1">
    <citation type="submission" date="2011-09" db="EMBL/GenBank/DDBJ databases">
        <authorList>
            <consortium name="US DOE Joint Genome Institute (JGI-PGF)"/>
            <person name="Lucas S."/>
            <person name="Han J."/>
            <person name="Lapidus A."/>
            <person name="Cheng J.-F."/>
            <person name="Goodwin L."/>
            <person name="Pitluck S."/>
            <person name="Peters L."/>
            <person name="Land M.L."/>
            <person name="Hauser L."/>
            <person name="Brambilla E."/>
            <person name="Klenk H.-P."/>
            <person name="Woyke T.J."/>
        </authorList>
    </citation>
    <scope>NUCLEOTIDE SEQUENCE [LARGE SCALE GENOMIC DNA]</scope>
    <source>
        <strain evidence="1 2">K62</strain>
    </source>
</reference>
<dbReference type="Proteomes" id="UP000005087">
    <property type="component" value="Chromosome"/>
</dbReference>
<evidence type="ECO:0000313" key="1">
    <source>
        <dbReference type="EMBL" id="EIF00715.1"/>
    </source>
</evidence>
<dbReference type="RefSeq" id="WP_005466540.1">
    <property type="nucleotide sequence ID" value="NZ_CM001484.1"/>
</dbReference>
<accession>I1D6Z0</accession>
<proteinExistence type="predicted"/>
<dbReference type="EMBL" id="CM001484">
    <property type="protein sequence ID" value="EIF00715.1"/>
    <property type="molecule type" value="Genomic_DNA"/>
</dbReference>
<keyword evidence="2" id="KW-1185">Reference proteome</keyword>
<name>I1D6Z0_9PSEU</name>
<evidence type="ECO:0000313" key="2">
    <source>
        <dbReference type="Proteomes" id="UP000005087"/>
    </source>
</evidence>
<evidence type="ECO:0008006" key="3">
    <source>
        <dbReference type="Google" id="ProtNLM"/>
    </source>
</evidence>
<gene>
    <name evidence="1" type="ORF">SacglDRAFT_03869</name>
</gene>
<dbReference type="HOGENOM" id="CLU_2248175_0_0_11"/>
<protein>
    <recommendedName>
        <fullName evidence="3">Transcription factor zinc-finger domain-containing protein</fullName>
    </recommendedName>
</protein>
<sequence>MGTAEDSARFRSDDCPLCEGAGVLSWKQPQDGVLRTIELPCPAGCGGHWKYPSAEQDRVIEQLGEVPERPKGNTAAANRIGAEFIREALERWGFNSGVQDHSKE</sequence>
<reference evidence="2" key="2">
    <citation type="submission" date="2012-01" db="EMBL/GenBank/DDBJ databases">
        <title>Noncontiguous Finished sequence of chromosome of Saccharomonospora glauca K62.</title>
        <authorList>
            <consortium name="US DOE Joint Genome Institute"/>
            <person name="Lucas S."/>
            <person name="Han J."/>
            <person name="Lapidus A."/>
            <person name="Cheng J.-F."/>
            <person name="Goodwin L."/>
            <person name="Pitluck S."/>
            <person name="Peters L."/>
            <person name="Mikhailova N."/>
            <person name="Held B."/>
            <person name="Detter J.C."/>
            <person name="Han C."/>
            <person name="Tapia R."/>
            <person name="Land M."/>
            <person name="Hauser L."/>
            <person name="Kyrpides N."/>
            <person name="Ivanova N."/>
            <person name="Pagani I."/>
            <person name="Brambilla E.-M."/>
            <person name="Klenk H.-P."/>
            <person name="Woyke T."/>
        </authorList>
    </citation>
    <scope>NUCLEOTIDE SEQUENCE [LARGE SCALE GENOMIC DNA]</scope>
    <source>
        <strain evidence="2">K62</strain>
    </source>
</reference>
<dbReference type="STRING" id="928724.SacglDRAFT_03869"/>
<dbReference type="AlphaFoldDB" id="I1D6Z0"/>